<dbReference type="PANTHER" id="PTHR37507">
    <property type="entry name" value="SPORULATION PROTEIN YDCC"/>
    <property type="match status" value="1"/>
</dbReference>
<proteinExistence type="predicted"/>
<evidence type="ECO:0000313" key="3">
    <source>
        <dbReference type="EMBL" id="AUS04582.1"/>
    </source>
</evidence>
<evidence type="ECO:0000313" key="4">
    <source>
        <dbReference type="Proteomes" id="UP000236592"/>
    </source>
</evidence>
<evidence type="ECO:0000256" key="1">
    <source>
        <dbReference type="ARBA" id="ARBA00022729"/>
    </source>
</evidence>
<organism evidence="3 4">
    <name type="scientific">Pseudotamlana carrageenivorans</name>
    <dbReference type="NCBI Taxonomy" id="2069432"/>
    <lineage>
        <taxon>Bacteria</taxon>
        <taxon>Pseudomonadati</taxon>
        <taxon>Bacteroidota</taxon>
        <taxon>Flavobacteriia</taxon>
        <taxon>Flavobacteriales</taxon>
        <taxon>Flavobacteriaceae</taxon>
        <taxon>Pseudotamlana</taxon>
    </lineage>
</organism>
<keyword evidence="4" id="KW-1185">Reference proteome</keyword>
<keyword evidence="1 2" id="KW-0732">Signal</keyword>
<accession>A0A2I7SF99</accession>
<dbReference type="Gene3D" id="2.50.20.10">
    <property type="entry name" value="Lipoprotein localisation LolA/LolB/LppX"/>
    <property type="match status" value="1"/>
</dbReference>
<dbReference type="InterPro" id="IPR019207">
    <property type="entry name" value="DUF2092"/>
</dbReference>
<dbReference type="OrthoDB" id="835919at2"/>
<feature type="chain" id="PRO_5014455566" description="DUF2092 domain-containing protein" evidence="2">
    <location>
        <begin position="20"/>
        <end position="244"/>
    </location>
</feature>
<gene>
    <name evidence="3" type="ORF">C1A40_03440</name>
</gene>
<dbReference type="KEGG" id="taj:C1A40_03440"/>
<dbReference type="Pfam" id="PF09865">
    <property type="entry name" value="DUF2092"/>
    <property type="match status" value="1"/>
</dbReference>
<reference evidence="4" key="1">
    <citation type="submission" date="2018-01" db="EMBL/GenBank/DDBJ databases">
        <title>Complete genome of Tamlana sp. UJ94.</title>
        <authorList>
            <person name="Jung J."/>
            <person name="Chung D."/>
            <person name="Bae S.S."/>
            <person name="Baek K."/>
        </authorList>
    </citation>
    <scope>NUCLEOTIDE SEQUENCE [LARGE SCALE GENOMIC DNA]</scope>
    <source>
        <strain evidence="4">UJ94</strain>
    </source>
</reference>
<sequence length="244" mass="28138">MKNHLLTLTLLFMSSFGFAQTSKEIDSTAIFILDKMSAVIGDLESVNFHLSSSNDKFNEDKDIIKEYHESNISFSGPDKLHIRVNGSDEDIAYWYDGSFITYYNYNENNYVTLEAPETTLEMIDDMHDHYNFQFPAADFFYPAFTDDLIEAFDSIKYLGKKTTKGEDCYHIQAINKDLNVQIWVSTQPNVLPKHFVITYKNQSNLQYESTFSNWSLNPRIPDSKFHFLAPPNAKLISILKKGDS</sequence>
<name>A0A2I7SF99_9FLAO</name>
<dbReference type="RefSeq" id="WP_102994685.1">
    <property type="nucleotide sequence ID" value="NZ_CP025938.1"/>
</dbReference>
<dbReference type="InterPro" id="IPR052944">
    <property type="entry name" value="Sporulation_related"/>
</dbReference>
<protein>
    <recommendedName>
        <fullName evidence="5">DUF2092 domain-containing protein</fullName>
    </recommendedName>
</protein>
<dbReference type="Proteomes" id="UP000236592">
    <property type="component" value="Chromosome"/>
</dbReference>
<feature type="signal peptide" evidence="2">
    <location>
        <begin position="1"/>
        <end position="19"/>
    </location>
</feature>
<dbReference type="PANTHER" id="PTHR37507:SF2">
    <property type="entry name" value="SPORULATION PROTEIN YDCC"/>
    <property type="match status" value="1"/>
</dbReference>
<evidence type="ECO:0000256" key="2">
    <source>
        <dbReference type="SAM" id="SignalP"/>
    </source>
</evidence>
<dbReference type="InterPro" id="IPR029046">
    <property type="entry name" value="LolA/LolB/LppX"/>
</dbReference>
<dbReference type="EMBL" id="CP025938">
    <property type="protein sequence ID" value="AUS04582.1"/>
    <property type="molecule type" value="Genomic_DNA"/>
</dbReference>
<dbReference type="AlphaFoldDB" id="A0A2I7SF99"/>
<dbReference type="SUPFAM" id="SSF89392">
    <property type="entry name" value="Prokaryotic lipoproteins and lipoprotein localization factors"/>
    <property type="match status" value="1"/>
</dbReference>
<evidence type="ECO:0008006" key="5">
    <source>
        <dbReference type="Google" id="ProtNLM"/>
    </source>
</evidence>